<keyword evidence="2" id="KW-1185">Reference proteome</keyword>
<dbReference type="InterPro" id="IPR032774">
    <property type="entry name" value="WG_beta_rep"/>
</dbReference>
<reference evidence="1 2" key="1">
    <citation type="submission" date="2018-09" db="EMBL/GenBank/DDBJ databases">
        <title>Genomic Encyclopedia of Archaeal and Bacterial Type Strains, Phase II (KMG-II): from individual species to whole genera.</title>
        <authorList>
            <person name="Goeker M."/>
        </authorList>
    </citation>
    <scope>NUCLEOTIDE SEQUENCE [LARGE SCALE GENOMIC DNA]</scope>
    <source>
        <strain evidence="1 2">DSM 21950</strain>
    </source>
</reference>
<dbReference type="EMBL" id="RAPQ01000009">
    <property type="protein sequence ID" value="RKE02445.1"/>
    <property type="molecule type" value="Genomic_DNA"/>
</dbReference>
<sequence>MSRSNQTLILLGIILLIFASCRQYIKRESTHYKYYNASEVDSLSKEFLIAVTDEEYLEYGSSVAYVDSKGDTIIPLGRYAYFGTDTLVHFANVMLLPTDTCAVRQVAIDKSQRILYDIVLFDNGPDPFSEDYVRVLRNGKMGYANEYGQVVIPCIYAFAKQFVNGEAEVAFHAKEYMDLEEHRRVESDEWFKIDRKGNRVD</sequence>
<evidence type="ECO:0000313" key="1">
    <source>
        <dbReference type="EMBL" id="RKE02445.1"/>
    </source>
</evidence>
<gene>
    <name evidence="1" type="ORF">BXY64_2535</name>
</gene>
<organism evidence="1 2">
    <name type="scientific">Marinifilum flexuosum</name>
    <dbReference type="NCBI Taxonomy" id="1117708"/>
    <lineage>
        <taxon>Bacteria</taxon>
        <taxon>Pseudomonadati</taxon>
        <taxon>Bacteroidota</taxon>
        <taxon>Bacteroidia</taxon>
        <taxon>Marinilabiliales</taxon>
        <taxon>Marinifilaceae</taxon>
    </lineage>
</organism>
<protein>
    <submittedName>
        <fullName evidence="1">WG repeat protein</fullName>
    </submittedName>
</protein>
<dbReference type="AlphaFoldDB" id="A0A419X405"/>
<dbReference type="Pfam" id="PF14903">
    <property type="entry name" value="WG_beta_rep"/>
    <property type="match status" value="1"/>
</dbReference>
<dbReference type="OrthoDB" id="697275at2"/>
<accession>A0A419X405</accession>
<dbReference type="RefSeq" id="WP_120240310.1">
    <property type="nucleotide sequence ID" value="NZ_RAPQ01000009.1"/>
</dbReference>
<name>A0A419X405_9BACT</name>
<comment type="caution">
    <text evidence="1">The sequence shown here is derived from an EMBL/GenBank/DDBJ whole genome shotgun (WGS) entry which is preliminary data.</text>
</comment>
<dbReference type="PROSITE" id="PS51257">
    <property type="entry name" value="PROKAR_LIPOPROTEIN"/>
    <property type="match status" value="1"/>
</dbReference>
<evidence type="ECO:0000313" key="2">
    <source>
        <dbReference type="Proteomes" id="UP000284531"/>
    </source>
</evidence>
<proteinExistence type="predicted"/>
<dbReference type="Proteomes" id="UP000284531">
    <property type="component" value="Unassembled WGS sequence"/>
</dbReference>